<dbReference type="RefSeq" id="WP_173584640.1">
    <property type="nucleotide sequence ID" value="NZ_WOTB01000030.1"/>
</dbReference>
<dbReference type="NCBIfam" id="NF003948">
    <property type="entry name" value="PRK05450.1-1"/>
    <property type="match status" value="1"/>
</dbReference>
<dbReference type="NCBIfam" id="NF003952">
    <property type="entry name" value="PRK05450.1-5"/>
    <property type="match status" value="1"/>
</dbReference>
<dbReference type="PANTHER" id="PTHR42866">
    <property type="entry name" value="3-DEOXY-MANNO-OCTULOSONATE CYTIDYLYLTRANSFERASE"/>
    <property type="match status" value="1"/>
</dbReference>
<proteinExistence type="predicted"/>
<keyword evidence="5" id="KW-1185">Reference proteome</keyword>
<dbReference type="CDD" id="cd02517">
    <property type="entry name" value="CMP-KDO-Synthetase"/>
    <property type="match status" value="1"/>
</dbReference>
<keyword evidence="1 4" id="KW-0808">Transferase</keyword>
<dbReference type="NCBIfam" id="TIGR00466">
    <property type="entry name" value="kdsB"/>
    <property type="match status" value="1"/>
</dbReference>
<evidence type="ECO:0000256" key="1">
    <source>
        <dbReference type="ARBA" id="ARBA00022679"/>
    </source>
</evidence>
<dbReference type="EC" id="2.7.7.38" evidence="4"/>
<evidence type="ECO:0000313" key="5">
    <source>
        <dbReference type="Proteomes" id="UP000635278"/>
    </source>
</evidence>
<organism evidence="4 5">
    <name type="scientific">Acetobacter musti</name>
    <dbReference type="NCBI Taxonomy" id="864732"/>
    <lineage>
        <taxon>Bacteria</taxon>
        <taxon>Pseudomonadati</taxon>
        <taxon>Pseudomonadota</taxon>
        <taxon>Alphaproteobacteria</taxon>
        <taxon>Acetobacterales</taxon>
        <taxon>Acetobacteraceae</taxon>
        <taxon>Acetobacter</taxon>
    </lineage>
</organism>
<sequence length="248" mass="26560">MTAPLIIIPARMASTRLPGKPLADIAGRPMILHVVDRARHAGVGRVIVAAGDPEIAEIVTKAGAEAVLTEPGLPSGSDRVHAAAQQIDPAGESRIVINLQGDLPGLDPETLRAALRPLEDPATDIGTLVAPIRDDTEAHTDSVVKVACAFEPATAQTARALYFSRQPIPWGDGPRWHHVGVYAWRRTALARFVSLPEAPLEKRERLEQLRALEAGMTIGCARIAEAPFGVDTPQDLDRARRMLEGQGS</sequence>
<protein>
    <submittedName>
        <fullName evidence="4">3-deoxy-manno-octulosonate cytidylyltransferase</fullName>
        <ecNumber evidence="4">2.7.7.38</ecNumber>
    </submittedName>
</protein>
<dbReference type="PANTHER" id="PTHR42866:SF2">
    <property type="entry name" value="3-DEOXY-MANNO-OCTULOSONATE CYTIDYLYLTRANSFERASE, MITOCHONDRIAL"/>
    <property type="match status" value="1"/>
</dbReference>
<dbReference type="InterPro" id="IPR003329">
    <property type="entry name" value="Cytidylyl_trans"/>
</dbReference>
<evidence type="ECO:0000313" key="4">
    <source>
        <dbReference type="EMBL" id="NHN86262.1"/>
    </source>
</evidence>
<dbReference type="InterPro" id="IPR004528">
    <property type="entry name" value="KdsB"/>
</dbReference>
<dbReference type="Pfam" id="PF02348">
    <property type="entry name" value="CTP_transf_3"/>
    <property type="match status" value="1"/>
</dbReference>
<dbReference type="GO" id="GO:0008690">
    <property type="term" value="F:3-deoxy-manno-octulosonate cytidylyltransferase activity"/>
    <property type="evidence" value="ECO:0007669"/>
    <property type="project" value="UniProtKB-EC"/>
</dbReference>
<keyword evidence="3" id="KW-0448">Lipopolysaccharide biosynthesis</keyword>
<accession>A0ABX0JTX4</accession>
<dbReference type="Gene3D" id="3.90.550.10">
    <property type="entry name" value="Spore Coat Polysaccharide Biosynthesis Protein SpsA, Chain A"/>
    <property type="match status" value="1"/>
</dbReference>
<keyword evidence="2 4" id="KW-0548">Nucleotidyltransferase</keyword>
<name>A0ABX0JTX4_9PROT</name>
<dbReference type="InterPro" id="IPR029044">
    <property type="entry name" value="Nucleotide-diphossugar_trans"/>
</dbReference>
<dbReference type="SUPFAM" id="SSF53448">
    <property type="entry name" value="Nucleotide-diphospho-sugar transferases"/>
    <property type="match status" value="1"/>
</dbReference>
<gene>
    <name evidence="4" type="ORF">GOB93_16680</name>
</gene>
<dbReference type="Proteomes" id="UP000635278">
    <property type="component" value="Unassembled WGS sequence"/>
</dbReference>
<evidence type="ECO:0000256" key="3">
    <source>
        <dbReference type="ARBA" id="ARBA00022985"/>
    </source>
</evidence>
<evidence type="ECO:0000256" key="2">
    <source>
        <dbReference type="ARBA" id="ARBA00022695"/>
    </source>
</evidence>
<reference evidence="4 5" key="1">
    <citation type="journal article" date="2020" name="Int. J. Syst. Evol. Microbiol.">
        <title>Novel acetic acid bacteria from cider fermentations: Acetobacter conturbans sp. nov. and Acetobacter fallax sp. nov.</title>
        <authorList>
            <person name="Sombolestani A.S."/>
            <person name="Cleenwerck I."/>
            <person name="Cnockaert M."/>
            <person name="Borremans W."/>
            <person name="Wieme A.D."/>
            <person name="De Vuyst L."/>
            <person name="Vandamme P."/>
        </authorList>
    </citation>
    <scope>NUCLEOTIDE SEQUENCE [LARGE SCALE GENOMIC DNA]</scope>
    <source>
        <strain evidence="4 5">LMG 30640</strain>
    </source>
</reference>
<comment type="caution">
    <text evidence="4">The sequence shown here is derived from an EMBL/GenBank/DDBJ whole genome shotgun (WGS) entry which is preliminary data.</text>
</comment>
<dbReference type="EMBL" id="WOTB01000030">
    <property type="protein sequence ID" value="NHN86262.1"/>
    <property type="molecule type" value="Genomic_DNA"/>
</dbReference>